<dbReference type="EMBL" id="LGRX02025550">
    <property type="protein sequence ID" value="KAK3252224.1"/>
    <property type="molecule type" value="Genomic_DNA"/>
</dbReference>
<feature type="region of interest" description="Disordered" evidence="1">
    <location>
        <begin position="90"/>
        <end position="114"/>
    </location>
</feature>
<evidence type="ECO:0000256" key="1">
    <source>
        <dbReference type="SAM" id="MobiDB-lite"/>
    </source>
</evidence>
<feature type="region of interest" description="Disordered" evidence="1">
    <location>
        <begin position="1"/>
        <end position="36"/>
    </location>
</feature>
<accession>A0AAE0CDI4</accession>
<sequence length="114" mass="12200">MCCPPKAWALKPTEPRPGPRGAGRGARAGGGGGRWEVGVGVGVVEGLKVGEDLAEVEEGEAEKGRRWGRWRGWWRCNHKKTCSARKLAQEMLIEDNPQGPGHGAQSPVPRASPP</sequence>
<comment type="caution">
    <text evidence="2">The sequence shown here is derived from an EMBL/GenBank/DDBJ whole genome shotgun (WGS) entry which is preliminary data.</text>
</comment>
<proteinExistence type="predicted"/>
<keyword evidence="3" id="KW-1185">Reference proteome</keyword>
<reference evidence="2 3" key="1">
    <citation type="journal article" date="2015" name="Genome Biol. Evol.">
        <title>Comparative Genomics of a Bacterivorous Green Alga Reveals Evolutionary Causalities and Consequences of Phago-Mixotrophic Mode of Nutrition.</title>
        <authorList>
            <person name="Burns J.A."/>
            <person name="Paasch A."/>
            <person name="Narechania A."/>
            <person name="Kim E."/>
        </authorList>
    </citation>
    <scope>NUCLEOTIDE SEQUENCE [LARGE SCALE GENOMIC DNA]</scope>
    <source>
        <strain evidence="2 3">PLY_AMNH</strain>
    </source>
</reference>
<dbReference type="Proteomes" id="UP001190700">
    <property type="component" value="Unassembled WGS sequence"/>
</dbReference>
<organism evidence="2 3">
    <name type="scientific">Cymbomonas tetramitiformis</name>
    <dbReference type="NCBI Taxonomy" id="36881"/>
    <lineage>
        <taxon>Eukaryota</taxon>
        <taxon>Viridiplantae</taxon>
        <taxon>Chlorophyta</taxon>
        <taxon>Pyramimonadophyceae</taxon>
        <taxon>Pyramimonadales</taxon>
        <taxon>Pyramimonadaceae</taxon>
        <taxon>Cymbomonas</taxon>
    </lineage>
</organism>
<gene>
    <name evidence="2" type="ORF">CYMTET_38467</name>
</gene>
<evidence type="ECO:0000313" key="2">
    <source>
        <dbReference type="EMBL" id="KAK3252224.1"/>
    </source>
</evidence>
<dbReference type="AlphaFoldDB" id="A0AAE0CDI4"/>
<protein>
    <submittedName>
        <fullName evidence="2">Uncharacterized protein</fullName>
    </submittedName>
</protein>
<name>A0AAE0CDI4_9CHLO</name>
<feature type="compositionally biased region" description="Gly residues" evidence="1">
    <location>
        <begin position="20"/>
        <end position="36"/>
    </location>
</feature>
<evidence type="ECO:0000313" key="3">
    <source>
        <dbReference type="Proteomes" id="UP001190700"/>
    </source>
</evidence>